<feature type="region of interest" description="Disordered" evidence="9">
    <location>
        <begin position="33"/>
        <end position="87"/>
    </location>
</feature>
<evidence type="ECO:0000256" key="8">
    <source>
        <dbReference type="RuleBase" id="RU365004"/>
    </source>
</evidence>
<comment type="similarity">
    <text evidence="1 8">Belongs to the WD repeat DDB2/WDR76 family.</text>
</comment>
<dbReference type="Proteomes" id="UP000191024">
    <property type="component" value="Chromosome E"/>
</dbReference>
<evidence type="ECO:0000256" key="5">
    <source>
        <dbReference type="ARBA" id="ARBA00022763"/>
    </source>
</evidence>
<evidence type="ECO:0000256" key="6">
    <source>
        <dbReference type="ARBA" id="ARBA00023125"/>
    </source>
</evidence>
<dbReference type="InterPro" id="IPR050853">
    <property type="entry name" value="WD_repeat_DNA-damage-binding"/>
</dbReference>
<dbReference type="PROSITE" id="PS50082">
    <property type="entry name" value="WD_REPEATS_2"/>
    <property type="match status" value="2"/>
</dbReference>
<keyword evidence="3 7" id="KW-0853">WD repeat</keyword>
<evidence type="ECO:0000256" key="9">
    <source>
        <dbReference type="SAM" id="MobiDB-lite"/>
    </source>
</evidence>
<dbReference type="GO" id="GO:0003677">
    <property type="term" value="F:DNA binding"/>
    <property type="evidence" value="ECO:0007669"/>
    <property type="project" value="UniProtKB-UniRule"/>
</dbReference>
<dbReference type="PANTHER" id="PTHR14773:SF0">
    <property type="entry name" value="WD REPEAT-CONTAINING PROTEIN 76"/>
    <property type="match status" value="1"/>
</dbReference>
<organism evidence="10 11">
    <name type="scientific">Lachancea mirantina</name>
    <dbReference type="NCBI Taxonomy" id="1230905"/>
    <lineage>
        <taxon>Eukaryota</taxon>
        <taxon>Fungi</taxon>
        <taxon>Dikarya</taxon>
        <taxon>Ascomycota</taxon>
        <taxon>Saccharomycotina</taxon>
        <taxon>Saccharomycetes</taxon>
        <taxon>Saccharomycetales</taxon>
        <taxon>Saccharomycetaceae</taxon>
        <taxon>Lachancea</taxon>
    </lineage>
</organism>
<feature type="compositionally biased region" description="Basic and acidic residues" evidence="9">
    <location>
        <begin position="56"/>
        <end position="65"/>
    </location>
</feature>
<dbReference type="AlphaFoldDB" id="A0A1G4JS50"/>
<evidence type="ECO:0000256" key="4">
    <source>
        <dbReference type="ARBA" id="ARBA00022737"/>
    </source>
</evidence>
<dbReference type="InterPro" id="IPR015943">
    <property type="entry name" value="WD40/YVTN_repeat-like_dom_sf"/>
</dbReference>
<keyword evidence="5 8" id="KW-0227">DNA damage</keyword>
<gene>
    <name evidence="10" type="ORF">LAMI_0E15148G</name>
</gene>
<dbReference type="SUPFAM" id="SSF50978">
    <property type="entry name" value="WD40 repeat-like"/>
    <property type="match status" value="1"/>
</dbReference>
<evidence type="ECO:0000256" key="3">
    <source>
        <dbReference type="ARBA" id="ARBA00022574"/>
    </source>
</evidence>
<dbReference type="STRING" id="1230905.A0A1G4JS50"/>
<keyword evidence="6 8" id="KW-0238">DNA-binding</keyword>
<evidence type="ECO:0000313" key="11">
    <source>
        <dbReference type="Proteomes" id="UP000191024"/>
    </source>
</evidence>
<accession>A0A1G4JS50</accession>
<dbReference type="InterPro" id="IPR001680">
    <property type="entry name" value="WD40_rpt"/>
</dbReference>
<evidence type="ECO:0000256" key="2">
    <source>
        <dbReference type="ARBA" id="ARBA00021132"/>
    </source>
</evidence>
<evidence type="ECO:0000313" key="10">
    <source>
        <dbReference type="EMBL" id="SCU93659.1"/>
    </source>
</evidence>
<keyword evidence="11" id="KW-1185">Reference proteome</keyword>
<comment type="function">
    <text evidence="8">DNA-binding protein that binds to both single- and double-stranded DNA. Binds preferentially to UV-damaged DNA. May be involved in DNA-metabolic processes.</text>
</comment>
<feature type="compositionally biased region" description="Basic residues" evidence="9">
    <location>
        <begin position="45"/>
        <end position="55"/>
    </location>
</feature>
<feature type="compositionally biased region" description="Basic and acidic residues" evidence="9">
    <location>
        <begin position="34"/>
        <end position="44"/>
    </location>
</feature>
<evidence type="ECO:0000256" key="7">
    <source>
        <dbReference type="PROSITE-ProRule" id="PRU00221"/>
    </source>
</evidence>
<dbReference type="PROSITE" id="PS00678">
    <property type="entry name" value="WD_REPEATS_1"/>
    <property type="match status" value="1"/>
</dbReference>
<reference evidence="10 11" key="1">
    <citation type="submission" date="2016-03" db="EMBL/GenBank/DDBJ databases">
        <authorList>
            <person name="Devillers H."/>
        </authorList>
    </citation>
    <scope>NUCLEOTIDE SEQUENCE [LARGE SCALE GENOMIC DNA]</scope>
    <source>
        <strain evidence="10">CBS 11717</strain>
    </source>
</reference>
<dbReference type="InterPro" id="IPR036322">
    <property type="entry name" value="WD40_repeat_dom_sf"/>
</dbReference>
<name>A0A1G4JS50_9SACH</name>
<dbReference type="GO" id="GO:0006974">
    <property type="term" value="P:DNA damage response"/>
    <property type="evidence" value="ECO:0007669"/>
    <property type="project" value="UniProtKB-KW"/>
</dbReference>
<feature type="repeat" description="WD" evidence="7">
    <location>
        <begin position="379"/>
        <end position="413"/>
    </location>
</feature>
<dbReference type="GO" id="GO:2000001">
    <property type="term" value="P:regulation of DNA damage checkpoint"/>
    <property type="evidence" value="ECO:0007669"/>
    <property type="project" value="TreeGrafter"/>
</dbReference>
<dbReference type="PANTHER" id="PTHR14773">
    <property type="entry name" value="WD REPEAT-CONTAINING PROTEIN 76"/>
    <property type="match status" value="1"/>
</dbReference>
<dbReference type="Gene3D" id="2.130.10.10">
    <property type="entry name" value="YVTN repeat-like/Quinoprotein amine dehydrogenase"/>
    <property type="match status" value="1"/>
</dbReference>
<dbReference type="GO" id="GO:0005634">
    <property type="term" value="C:nucleus"/>
    <property type="evidence" value="ECO:0007669"/>
    <property type="project" value="TreeGrafter"/>
</dbReference>
<protein>
    <recommendedName>
        <fullName evidence="2 8">DNA damage-binding protein CMR1</fullName>
    </recommendedName>
</protein>
<keyword evidence="4" id="KW-0677">Repeat</keyword>
<dbReference type="EMBL" id="LT598465">
    <property type="protein sequence ID" value="SCU93659.1"/>
    <property type="molecule type" value="Genomic_DNA"/>
</dbReference>
<dbReference type="Pfam" id="PF00400">
    <property type="entry name" value="WD40"/>
    <property type="match status" value="2"/>
</dbReference>
<feature type="repeat" description="WD" evidence="7">
    <location>
        <begin position="342"/>
        <end position="357"/>
    </location>
</feature>
<proteinExistence type="inferred from homology"/>
<dbReference type="InterPro" id="IPR019775">
    <property type="entry name" value="WD40_repeat_CS"/>
</dbReference>
<sequence length="509" mass="57945">MAELSDFQKRRLENIKRNNDLLKKLNLNAASRQLKRDAGIDGHRQPKKKSIKKKEVKREPKEPKVPTRRSRRLMGELADGNTPSSLNEDQLFKQNREVEDLKKIKETPVIGDIKLSDLIKDEDENKLEARFVGYGNKNFSSGDFFKELQKYQKPPSDVQELQQKFDLQMYDIFQPNEIKLTQDRISAMFFHPSEDKKLIVGGDTTGHVGLWNVTDTDPQDQLVEPEITKFKLFTKNVGRIDVMPSDLSKILTASYDGILRSIDLNTLNSEEILTLENEYGEAVGISDYQFQTNDPHHILLTTLSGEFATFDVRSKPSNVSLRRLADKKIGSFSVNPRRPHEIATGSLDRTLKIWDLRKIVKNPEWSQFENCSSYHIVSIYDSRLSVSAVSYSPSGESLVCNGYDDTIRLFDVRHEPKEQLEPKITLKHNCQTGRWTSILKARFKPNTDVFAIANMSRAIDIYNSEGQQLAHLKTATVPAVVSWHPLQNWIVGGNSSGKAFLFTDNSGSS</sequence>
<evidence type="ECO:0000256" key="1">
    <source>
        <dbReference type="ARBA" id="ARBA00005434"/>
    </source>
</evidence>
<dbReference type="OrthoDB" id="9890280at2759"/>
<dbReference type="SMART" id="SM00320">
    <property type="entry name" value="WD40"/>
    <property type="match status" value="4"/>
</dbReference>